<name>A0ABV3PP14_9HYPH</name>
<proteinExistence type="predicted"/>
<comment type="caution">
    <text evidence="1">The sequence shown here is derived from an EMBL/GenBank/DDBJ whole genome shotgun (WGS) entry which is preliminary data.</text>
</comment>
<accession>A0ABV3PP14</accession>
<keyword evidence="1" id="KW-0808">Transferase</keyword>
<dbReference type="EMBL" id="JBFNQD010000005">
    <property type="protein sequence ID" value="MEW9307382.1"/>
    <property type="molecule type" value="Genomic_DNA"/>
</dbReference>
<sequence length="174" mass="19471">MAPNVTHNDSLDHDFRIMVQIDMEMEAFNSNWTHCDYIATFLARVISHNRPDSVLFANLFSSALNELLEITFRSNHVGGTFVCKISRHGDTERVELTFTCSEDERDFFKQAVIRLRGSHAEANYMDSLSNAADLSRDMLLVELAISYNAAVTLTTVGDNTITLSVDLPLGGLTH</sequence>
<dbReference type="GO" id="GO:0032259">
    <property type="term" value="P:methylation"/>
    <property type="evidence" value="ECO:0007669"/>
    <property type="project" value="UniProtKB-KW"/>
</dbReference>
<organism evidence="1 2">
    <name type="scientific">Labrys neptuniae</name>
    <dbReference type="NCBI Taxonomy" id="376174"/>
    <lineage>
        <taxon>Bacteria</taxon>
        <taxon>Pseudomonadati</taxon>
        <taxon>Pseudomonadota</taxon>
        <taxon>Alphaproteobacteria</taxon>
        <taxon>Hyphomicrobiales</taxon>
        <taxon>Xanthobacteraceae</taxon>
        <taxon>Labrys</taxon>
    </lineage>
</organism>
<dbReference type="RefSeq" id="WP_311937334.1">
    <property type="nucleotide sequence ID" value="NZ_JAVSCS010000015.1"/>
</dbReference>
<keyword evidence="2" id="KW-1185">Reference proteome</keyword>
<evidence type="ECO:0000313" key="1">
    <source>
        <dbReference type="EMBL" id="MEW9307382.1"/>
    </source>
</evidence>
<gene>
    <name evidence="1" type="ORF">ABXS05_17655</name>
</gene>
<keyword evidence="1" id="KW-0830">Ubiquinone</keyword>
<dbReference type="Proteomes" id="UP001555786">
    <property type="component" value="Unassembled WGS sequence"/>
</dbReference>
<evidence type="ECO:0000313" key="2">
    <source>
        <dbReference type="Proteomes" id="UP001555786"/>
    </source>
</evidence>
<dbReference type="GO" id="GO:0008168">
    <property type="term" value="F:methyltransferase activity"/>
    <property type="evidence" value="ECO:0007669"/>
    <property type="project" value="UniProtKB-KW"/>
</dbReference>
<reference evidence="1 2" key="1">
    <citation type="submission" date="2024-07" db="EMBL/GenBank/DDBJ databases">
        <title>Description of Labrys sedimenti sp. nov., isolated from a diclofenac-degrading enrichment culture.</title>
        <authorList>
            <person name="Tancsics A."/>
            <person name="Csepanyi A."/>
        </authorList>
    </citation>
    <scope>NUCLEOTIDE SEQUENCE [LARGE SCALE GENOMIC DNA]</scope>
    <source>
        <strain evidence="1 2">LMG 23578</strain>
    </source>
</reference>
<keyword evidence="1" id="KW-0489">Methyltransferase</keyword>
<protein>
    <submittedName>
        <fullName evidence="1">Ubiquinone biosynthesis methyltransferase UbiE</fullName>
    </submittedName>
</protein>